<gene>
    <name evidence="5" type="ORF">UFOPK2602_00105</name>
    <name evidence="6" type="ORF">UFOPK2806_01379</name>
    <name evidence="7" type="ORF">UFOPK3417_00899</name>
    <name evidence="8" type="ORF">UFOPK4306_01487</name>
</gene>
<proteinExistence type="predicted"/>
<accession>A0A6J6P2X2</accession>
<evidence type="ECO:0000313" key="7">
    <source>
        <dbReference type="EMBL" id="CAB4874011.1"/>
    </source>
</evidence>
<reference evidence="5" key="1">
    <citation type="submission" date="2020-05" db="EMBL/GenBank/DDBJ databases">
        <authorList>
            <person name="Chiriac C."/>
            <person name="Salcher M."/>
            <person name="Ghai R."/>
            <person name="Kavagutti S V."/>
        </authorList>
    </citation>
    <scope>NUCLEOTIDE SEQUENCE</scope>
</reference>
<dbReference type="EMBL" id="CAEZXX010000003">
    <property type="protein sequence ID" value="CAB4692652.1"/>
    <property type="molecule type" value="Genomic_DNA"/>
</dbReference>
<dbReference type="PANTHER" id="PTHR33204">
    <property type="entry name" value="TRANSCRIPTIONAL REGULATOR, MARR FAMILY"/>
    <property type="match status" value="1"/>
</dbReference>
<dbReference type="SUPFAM" id="SSF46785">
    <property type="entry name" value="Winged helix' DNA-binding domain"/>
    <property type="match status" value="1"/>
</dbReference>
<dbReference type="InterPro" id="IPR002577">
    <property type="entry name" value="HTH_HxlR"/>
</dbReference>
<keyword evidence="2" id="KW-0238">DNA-binding</keyword>
<evidence type="ECO:0000259" key="4">
    <source>
        <dbReference type="PROSITE" id="PS51118"/>
    </source>
</evidence>
<name>A0A6J6P2X2_9ZZZZ</name>
<dbReference type="GO" id="GO:0003677">
    <property type="term" value="F:DNA binding"/>
    <property type="evidence" value="ECO:0007669"/>
    <property type="project" value="UniProtKB-KW"/>
</dbReference>
<evidence type="ECO:0000313" key="5">
    <source>
        <dbReference type="EMBL" id="CAB4692652.1"/>
    </source>
</evidence>
<dbReference type="InterPro" id="IPR036390">
    <property type="entry name" value="WH_DNA-bd_sf"/>
</dbReference>
<feature type="domain" description="HTH hxlR-type" evidence="4">
    <location>
        <begin position="7"/>
        <end position="114"/>
    </location>
</feature>
<dbReference type="Gene3D" id="1.10.10.10">
    <property type="entry name" value="Winged helix-like DNA-binding domain superfamily/Winged helix DNA-binding domain"/>
    <property type="match status" value="1"/>
</dbReference>
<dbReference type="PANTHER" id="PTHR33204:SF36">
    <property type="entry name" value="TRANSCRIPTIONAL REGULATORY PROTEIN"/>
    <property type="match status" value="1"/>
</dbReference>
<evidence type="ECO:0000313" key="6">
    <source>
        <dbReference type="EMBL" id="CAB4756856.1"/>
    </source>
</evidence>
<keyword evidence="1" id="KW-0805">Transcription regulation</keyword>
<dbReference type="AlphaFoldDB" id="A0A6J6P2X2"/>
<dbReference type="EMBL" id="CAFBLR010000073">
    <property type="protein sequence ID" value="CAB4874011.1"/>
    <property type="molecule type" value="Genomic_DNA"/>
</dbReference>
<sequence>MAEPHEVPPDRSGEDGDWAAGLARVVGDRWSILAIRAIFRGIRRFDDLQADLCISRGVLTDRLRRLMDAGVVERVPYQENPVRYDYRLTPKGLELSPMIVALLRWGSKWVGGTQHGPVLIHKQCGTELEQGFWCRTCRTTFGPLGVGARHE</sequence>
<dbReference type="InterPro" id="IPR036388">
    <property type="entry name" value="WH-like_DNA-bd_sf"/>
</dbReference>
<evidence type="ECO:0000313" key="8">
    <source>
        <dbReference type="EMBL" id="CAB5064942.1"/>
    </source>
</evidence>
<organism evidence="5">
    <name type="scientific">freshwater metagenome</name>
    <dbReference type="NCBI Taxonomy" id="449393"/>
    <lineage>
        <taxon>unclassified sequences</taxon>
        <taxon>metagenomes</taxon>
        <taxon>ecological metagenomes</taxon>
    </lineage>
</organism>
<dbReference type="EMBL" id="CAEZYY010000017">
    <property type="protein sequence ID" value="CAB4756856.1"/>
    <property type="molecule type" value="Genomic_DNA"/>
</dbReference>
<dbReference type="PROSITE" id="PS51118">
    <property type="entry name" value="HTH_HXLR"/>
    <property type="match status" value="1"/>
</dbReference>
<dbReference type="EMBL" id="CAFBQP010000055">
    <property type="protein sequence ID" value="CAB5064942.1"/>
    <property type="molecule type" value="Genomic_DNA"/>
</dbReference>
<evidence type="ECO:0000256" key="3">
    <source>
        <dbReference type="ARBA" id="ARBA00023163"/>
    </source>
</evidence>
<dbReference type="Pfam" id="PF01638">
    <property type="entry name" value="HxlR"/>
    <property type="match status" value="1"/>
</dbReference>
<evidence type="ECO:0000256" key="1">
    <source>
        <dbReference type="ARBA" id="ARBA00023015"/>
    </source>
</evidence>
<protein>
    <submittedName>
        <fullName evidence="5">Unannotated protein</fullName>
    </submittedName>
</protein>
<keyword evidence="3" id="KW-0804">Transcription</keyword>
<evidence type="ECO:0000256" key="2">
    <source>
        <dbReference type="ARBA" id="ARBA00023125"/>
    </source>
</evidence>